<dbReference type="GO" id="GO:0046930">
    <property type="term" value="C:pore complex"/>
    <property type="evidence" value="ECO:0007669"/>
    <property type="project" value="UniProtKB-KW"/>
</dbReference>
<evidence type="ECO:0000313" key="14">
    <source>
        <dbReference type="Proteomes" id="UP000254573"/>
    </source>
</evidence>
<keyword evidence="9" id="KW-0472">Membrane</keyword>
<dbReference type="KEGG" id="ppnm:LV28_20115"/>
<dbReference type="GO" id="GO:0009279">
    <property type="term" value="C:cell outer membrane"/>
    <property type="evidence" value="ECO:0007669"/>
    <property type="project" value="UniProtKB-SubCell"/>
</dbReference>
<evidence type="ECO:0000256" key="5">
    <source>
        <dbReference type="ARBA" id="ARBA00022692"/>
    </source>
</evidence>
<keyword evidence="8" id="KW-0626">Porin</keyword>
<evidence type="ECO:0000256" key="6">
    <source>
        <dbReference type="ARBA" id="ARBA00022729"/>
    </source>
</evidence>
<dbReference type="STRING" id="93220.A6P55_16815"/>
<dbReference type="PANTHER" id="PTHR34501:SF9">
    <property type="entry name" value="MAJOR OUTER MEMBRANE PROTEIN P.IA"/>
    <property type="match status" value="1"/>
</dbReference>
<feature type="domain" description="Porin" evidence="12">
    <location>
        <begin position="19"/>
        <end position="348"/>
    </location>
</feature>
<evidence type="ECO:0000256" key="2">
    <source>
        <dbReference type="ARBA" id="ARBA00011233"/>
    </source>
</evidence>
<evidence type="ECO:0000259" key="12">
    <source>
        <dbReference type="Pfam" id="PF13609"/>
    </source>
</evidence>
<dbReference type="InterPro" id="IPR001702">
    <property type="entry name" value="Porin_Gram-ve"/>
</dbReference>
<evidence type="ECO:0000256" key="3">
    <source>
        <dbReference type="ARBA" id="ARBA00022448"/>
    </source>
</evidence>
<feature type="chain" id="PRO_5016624226" evidence="11">
    <location>
        <begin position="27"/>
        <end position="378"/>
    </location>
</feature>
<accession>A0A378YWP0</accession>
<protein>
    <submittedName>
        <fullName evidence="13">Outer membrane porin protein BP0840</fullName>
    </submittedName>
</protein>
<dbReference type="PRINTS" id="PR00184">
    <property type="entry name" value="NEISSPPORIN"/>
</dbReference>
<name>A0A378YWP0_9BURK</name>
<dbReference type="RefSeq" id="WP_038622173.1">
    <property type="nucleotide sequence ID" value="NZ_CP009553.3"/>
</dbReference>
<keyword evidence="4" id="KW-1134">Transmembrane beta strand</keyword>
<dbReference type="OrthoDB" id="8679056at2"/>
<dbReference type="EMBL" id="UGSG01000001">
    <property type="protein sequence ID" value="SUA80861.1"/>
    <property type="molecule type" value="Genomic_DNA"/>
</dbReference>
<evidence type="ECO:0000256" key="11">
    <source>
        <dbReference type="SAM" id="SignalP"/>
    </source>
</evidence>
<dbReference type="Pfam" id="PF13609">
    <property type="entry name" value="Porin_4"/>
    <property type="match status" value="1"/>
</dbReference>
<evidence type="ECO:0000256" key="7">
    <source>
        <dbReference type="ARBA" id="ARBA00023065"/>
    </source>
</evidence>
<keyword evidence="6 11" id="KW-0732">Signal</keyword>
<dbReference type="PRINTS" id="PR00182">
    <property type="entry name" value="ECOLNEIPORIN"/>
</dbReference>
<dbReference type="GO" id="GO:0034220">
    <property type="term" value="P:monoatomic ion transmembrane transport"/>
    <property type="evidence" value="ECO:0007669"/>
    <property type="project" value="InterPro"/>
</dbReference>
<dbReference type="CDD" id="cd00342">
    <property type="entry name" value="gram_neg_porins"/>
    <property type="match status" value="1"/>
</dbReference>
<dbReference type="Proteomes" id="UP000254573">
    <property type="component" value="Unassembled WGS sequence"/>
</dbReference>
<dbReference type="Gene3D" id="2.40.160.10">
    <property type="entry name" value="Porin"/>
    <property type="match status" value="1"/>
</dbReference>
<evidence type="ECO:0000256" key="9">
    <source>
        <dbReference type="ARBA" id="ARBA00023136"/>
    </source>
</evidence>
<proteinExistence type="predicted"/>
<dbReference type="InterPro" id="IPR050298">
    <property type="entry name" value="Gram-neg_bact_OMP"/>
</dbReference>
<gene>
    <name evidence="13" type="ORF">NCTC13160_03967</name>
</gene>
<dbReference type="InterPro" id="IPR023614">
    <property type="entry name" value="Porin_dom_sf"/>
</dbReference>
<dbReference type="PANTHER" id="PTHR34501">
    <property type="entry name" value="PROTEIN YDDL-RELATED"/>
    <property type="match status" value="1"/>
</dbReference>
<comment type="subunit">
    <text evidence="2">Homotrimer.</text>
</comment>
<keyword evidence="7" id="KW-0406">Ion transport</keyword>
<keyword evidence="10" id="KW-0998">Cell outer membrane</keyword>
<dbReference type="GO" id="GO:0015288">
    <property type="term" value="F:porin activity"/>
    <property type="evidence" value="ECO:0007669"/>
    <property type="project" value="UniProtKB-KW"/>
</dbReference>
<dbReference type="SUPFAM" id="SSF56935">
    <property type="entry name" value="Porins"/>
    <property type="match status" value="1"/>
</dbReference>
<evidence type="ECO:0000313" key="13">
    <source>
        <dbReference type="EMBL" id="SUA80861.1"/>
    </source>
</evidence>
<dbReference type="AlphaFoldDB" id="A0A378YWP0"/>
<reference evidence="13 14" key="1">
    <citation type="submission" date="2018-06" db="EMBL/GenBank/DDBJ databases">
        <authorList>
            <consortium name="Pathogen Informatics"/>
            <person name="Doyle S."/>
        </authorList>
    </citation>
    <scope>NUCLEOTIDE SEQUENCE [LARGE SCALE GENOMIC DNA]</scope>
    <source>
        <strain evidence="13 14">NCTC13160</strain>
    </source>
</reference>
<comment type="subcellular location">
    <subcellularLocation>
        <location evidence="1">Cell outer membrane</location>
        <topology evidence="1">Multi-pass membrane protein</topology>
    </subcellularLocation>
</comment>
<evidence type="ECO:0000256" key="8">
    <source>
        <dbReference type="ARBA" id="ARBA00023114"/>
    </source>
</evidence>
<keyword evidence="3" id="KW-0813">Transport</keyword>
<feature type="signal peptide" evidence="11">
    <location>
        <begin position="1"/>
        <end position="26"/>
    </location>
</feature>
<dbReference type="InterPro" id="IPR002299">
    <property type="entry name" value="Porin_Neis"/>
</dbReference>
<organism evidence="13 14">
    <name type="scientific">Pandoraea pnomenusa</name>
    <dbReference type="NCBI Taxonomy" id="93220"/>
    <lineage>
        <taxon>Bacteria</taxon>
        <taxon>Pseudomonadati</taxon>
        <taxon>Pseudomonadota</taxon>
        <taxon>Betaproteobacteria</taxon>
        <taxon>Burkholderiales</taxon>
        <taxon>Burkholderiaceae</taxon>
        <taxon>Pandoraea</taxon>
    </lineage>
</organism>
<sequence length="378" mass="40429">MKPSFRIAAVGCCLAFAGGLPLPALAQSHVQLYGLIDSGVEFLTNADKNAAGSTVNLTRFTSGNLAGSRWGIKGAEDLGGGNKAFFLLENGFNLGNGQSLQGGREFGRLAYVGLSNRSFGAFTIGRQGGVFLDWVSKFNPLNNAVYAIKMQDTAFSDRLDNSLRYTGKFGGVEAMVQYSKGYDDVNFGSASTTPGDNRRAQVVDAGVRYASGALSFVIAYDQKNGGATSPNAAMTAKVGGYEGNIDRRIAVAAKYALQSVDLFVGYRYLNAKAIHLSALNKSPVEASSYYWLGSTWHAMPALDLSATAMYQDFYGTNRDPLSFQVSADYRFSKRTDAYVNLGYVVNRNGSDLGLNGFGSNVVAGKHQFGTMAGIKHTF</sequence>
<evidence type="ECO:0000256" key="4">
    <source>
        <dbReference type="ARBA" id="ARBA00022452"/>
    </source>
</evidence>
<evidence type="ECO:0000256" key="1">
    <source>
        <dbReference type="ARBA" id="ARBA00004571"/>
    </source>
</evidence>
<keyword evidence="5" id="KW-0812">Transmembrane</keyword>
<dbReference type="InterPro" id="IPR033900">
    <property type="entry name" value="Gram_neg_porin_domain"/>
</dbReference>
<evidence type="ECO:0000256" key="10">
    <source>
        <dbReference type="ARBA" id="ARBA00023237"/>
    </source>
</evidence>